<evidence type="ECO:0000313" key="3">
    <source>
        <dbReference type="Proteomes" id="UP001283361"/>
    </source>
</evidence>
<evidence type="ECO:0000256" key="1">
    <source>
        <dbReference type="SAM" id="MobiDB-lite"/>
    </source>
</evidence>
<keyword evidence="3" id="KW-1185">Reference proteome</keyword>
<protein>
    <submittedName>
        <fullName evidence="2">Uncharacterized protein</fullName>
    </submittedName>
</protein>
<dbReference type="AlphaFoldDB" id="A0AAE1E5L6"/>
<comment type="caution">
    <text evidence="2">The sequence shown here is derived from an EMBL/GenBank/DDBJ whole genome shotgun (WGS) entry which is preliminary data.</text>
</comment>
<reference evidence="2" key="1">
    <citation type="journal article" date="2023" name="G3 (Bethesda)">
        <title>A reference genome for the long-term kleptoplast-retaining sea slug Elysia crispata morphotype clarki.</title>
        <authorList>
            <person name="Eastman K.E."/>
            <person name="Pendleton A.L."/>
            <person name="Shaikh M.A."/>
            <person name="Suttiyut T."/>
            <person name="Ogas R."/>
            <person name="Tomko P."/>
            <person name="Gavelis G."/>
            <person name="Widhalm J.R."/>
            <person name="Wisecaver J.H."/>
        </authorList>
    </citation>
    <scope>NUCLEOTIDE SEQUENCE</scope>
    <source>
        <strain evidence="2">ECLA1</strain>
    </source>
</reference>
<feature type="region of interest" description="Disordered" evidence="1">
    <location>
        <begin position="26"/>
        <end position="48"/>
    </location>
</feature>
<organism evidence="2 3">
    <name type="scientific">Elysia crispata</name>
    <name type="common">lettuce slug</name>
    <dbReference type="NCBI Taxonomy" id="231223"/>
    <lineage>
        <taxon>Eukaryota</taxon>
        <taxon>Metazoa</taxon>
        <taxon>Spiralia</taxon>
        <taxon>Lophotrochozoa</taxon>
        <taxon>Mollusca</taxon>
        <taxon>Gastropoda</taxon>
        <taxon>Heterobranchia</taxon>
        <taxon>Euthyneura</taxon>
        <taxon>Panpulmonata</taxon>
        <taxon>Sacoglossa</taxon>
        <taxon>Placobranchoidea</taxon>
        <taxon>Plakobranchidae</taxon>
        <taxon>Elysia</taxon>
    </lineage>
</organism>
<name>A0AAE1E5L6_9GAST</name>
<dbReference type="Proteomes" id="UP001283361">
    <property type="component" value="Unassembled WGS sequence"/>
</dbReference>
<accession>A0AAE1E5L6</accession>
<evidence type="ECO:0000313" key="2">
    <source>
        <dbReference type="EMBL" id="KAK3795121.1"/>
    </source>
</evidence>
<dbReference type="EMBL" id="JAWDGP010001078">
    <property type="protein sequence ID" value="KAK3795121.1"/>
    <property type="molecule type" value="Genomic_DNA"/>
</dbReference>
<proteinExistence type="predicted"/>
<gene>
    <name evidence="2" type="ORF">RRG08_028322</name>
</gene>
<sequence>MCVCVCGGGRLVDGVDGVKWRKNSSTNIETEHEKATKAQHSTTSTARERRELSFTSPMILSLQHPAILLSKIPRRSPPPPPLSVTARVSQDPATKINAAFCLLHASGFLSLNTPDVARFLAAISPHRGKCTTLLDPRSACVGLGADGQACNEELIFPPIQRAFCFKSLA</sequence>